<protein>
    <submittedName>
        <fullName evidence="1">Uncharacterized protein</fullName>
    </submittedName>
</protein>
<keyword evidence="2" id="KW-1185">Reference proteome</keyword>
<proteinExistence type="predicted"/>
<dbReference type="AlphaFoldDB" id="A0AAD9GYU0"/>
<evidence type="ECO:0000313" key="1">
    <source>
        <dbReference type="EMBL" id="KAK1947594.1"/>
    </source>
</evidence>
<name>A0AAD9GYU0_9STRA</name>
<organism evidence="1 2">
    <name type="scientific">Phytophthora citrophthora</name>
    <dbReference type="NCBI Taxonomy" id="4793"/>
    <lineage>
        <taxon>Eukaryota</taxon>
        <taxon>Sar</taxon>
        <taxon>Stramenopiles</taxon>
        <taxon>Oomycota</taxon>
        <taxon>Peronosporomycetes</taxon>
        <taxon>Peronosporales</taxon>
        <taxon>Peronosporaceae</taxon>
        <taxon>Phytophthora</taxon>
    </lineage>
</organism>
<gene>
    <name evidence="1" type="ORF">P3T76_001604</name>
</gene>
<dbReference type="Proteomes" id="UP001259832">
    <property type="component" value="Unassembled WGS sequence"/>
</dbReference>
<dbReference type="EMBL" id="JASMQC010000002">
    <property type="protein sequence ID" value="KAK1947594.1"/>
    <property type="molecule type" value="Genomic_DNA"/>
</dbReference>
<reference evidence="1" key="1">
    <citation type="submission" date="2023-08" db="EMBL/GenBank/DDBJ databases">
        <title>Reference Genome Resource for the Citrus Pathogen Phytophthora citrophthora.</title>
        <authorList>
            <person name="Moller H."/>
            <person name="Coetzee B."/>
            <person name="Rose L.J."/>
            <person name="Van Niekerk J.M."/>
        </authorList>
    </citation>
    <scope>NUCLEOTIDE SEQUENCE</scope>
    <source>
        <strain evidence="1">STE-U-9442</strain>
    </source>
</reference>
<evidence type="ECO:0000313" key="2">
    <source>
        <dbReference type="Proteomes" id="UP001259832"/>
    </source>
</evidence>
<sequence length="87" mass="10113">MLTAFFGVCGTDSDAGQVARSLQYHEMPVHFIWKKVGTRRRWVHRAQGGDKAIGRMISVSPRDPNRCYIRLRLCYRQDVRDTSPYLI</sequence>
<comment type="caution">
    <text evidence="1">The sequence shown here is derived from an EMBL/GenBank/DDBJ whole genome shotgun (WGS) entry which is preliminary data.</text>
</comment>
<accession>A0AAD9GYU0</accession>